<dbReference type="RefSeq" id="WP_066468523.1">
    <property type="nucleotide sequence ID" value="NZ_CBCRUZ010000004.1"/>
</dbReference>
<dbReference type="Proteomes" id="UP000887023">
    <property type="component" value="Chromosome"/>
</dbReference>
<protein>
    <recommendedName>
        <fullName evidence="4">Secreted protein</fullName>
    </recommendedName>
</protein>
<evidence type="ECO:0000313" key="2">
    <source>
        <dbReference type="EMBL" id="QXQ14663.1"/>
    </source>
</evidence>
<dbReference type="PROSITE" id="PS51318">
    <property type="entry name" value="TAT"/>
    <property type="match status" value="1"/>
</dbReference>
<feature type="chain" id="PRO_5045344733" description="Secreted protein" evidence="1">
    <location>
        <begin position="29"/>
        <end position="113"/>
    </location>
</feature>
<reference evidence="2" key="1">
    <citation type="submission" date="2021-07" db="EMBL/GenBank/DDBJ databases">
        <title>Candidatus Kaistella beijingensis sp. nov. isolated from a municipal wastewater treatment plant is involved in sludge foaming.</title>
        <authorList>
            <person name="Song Y."/>
            <person name="Liu S.-J."/>
        </authorList>
    </citation>
    <scope>NUCLEOTIDE SEQUENCE</scope>
    <source>
        <strain evidence="2">DSM 43998</strain>
    </source>
</reference>
<feature type="signal peptide" evidence="1">
    <location>
        <begin position="1"/>
        <end position="28"/>
    </location>
</feature>
<name>A0ABX8S9X9_9ACTN</name>
<sequence>MNLVRRGFMFGLVVAGSALLMSAPAANADPITDLLCGSGSAGGSMLCPGAGGGLNSGLDDVTGGVGETVGDITDPLGGIVGDVTGGTDDNGGIGDLTDGLLNGPLDGLLGGLL</sequence>
<keyword evidence="3" id="KW-1185">Reference proteome</keyword>
<evidence type="ECO:0000313" key="3">
    <source>
        <dbReference type="Proteomes" id="UP000887023"/>
    </source>
</evidence>
<accession>A0ABX8S9X9</accession>
<evidence type="ECO:0008006" key="4">
    <source>
        <dbReference type="Google" id="ProtNLM"/>
    </source>
</evidence>
<organism evidence="2 3">
    <name type="scientific">Skermania pinensis</name>
    <dbReference type="NCBI Taxonomy" id="39122"/>
    <lineage>
        <taxon>Bacteria</taxon>
        <taxon>Bacillati</taxon>
        <taxon>Actinomycetota</taxon>
        <taxon>Actinomycetes</taxon>
        <taxon>Mycobacteriales</taxon>
        <taxon>Gordoniaceae</taxon>
        <taxon>Skermania</taxon>
    </lineage>
</organism>
<dbReference type="EMBL" id="CP079105">
    <property type="protein sequence ID" value="QXQ14663.1"/>
    <property type="molecule type" value="Genomic_DNA"/>
</dbReference>
<gene>
    <name evidence="2" type="ORF">KV203_04465</name>
</gene>
<proteinExistence type="predicted"/>
<evidence type="ECO:0000256" key="1">
    <source>
        <dbReference type="SAM" id="SignalP"/>
    </source>
</evidence>
<keyword evidence="1" id="KW-0732">Signal</keyword>
<dbReference type="InterPro" id="IPR006311">
    <property type="entry name" value="TAT_signal"/>
</dbReference>